<dbReference type="EMBL" id="CP002043">
    <property type="protein sequence ID" value="ADH65147.1"/>
    <property type="molecule type" value="Genomic_DNA"/>
</dbReference>
<dbReference type="RefSeq" id="WP_013159664.1">
    <property type="nucleotide sequence ID" value="NC_014213.1"/>
</dbReference>
<sequence>MKIRIAGIEVEYSAFGEGLEALSDPPTRQEETALAALFAAITAQELTPQKVESYRSLGMAQRGRFLLRSTDPAGHPKEHYGRWVKGKALLEG</sequence>
<dbReference type="KEGG" id="msv:Mesil_3333"/>
<name>D7BIZ1_ALLS1</name>
<accession>D7BIZ1</accession>
<dbReference type="AlphaFoldDB" id="D7BIZ1"/>
<organism evidence="1 2">
    <name type="scientific">Allomeiothermus silvanus (strain ATCC 700542 / DSM 9946 / NBRC 106475 / NCIMB 13440 / VI-R2)</name>
    <name type="common">Thermus silvanus</name>
    <dbReference type="NCBI Taxonomy" id="526227"/>
    <lineage>
        <taxon>Bacteria</taxon>
        <taxon>Thermotogati</taxon>
        <taxon>Deinococcota</taxon>
        <taxon>Deinococci</taxon>
        <taxon>Thermales</taxon>
        <taxon>Thermaceae</taxon>
        <taxon>Allomeiothermus</taxon>
    </lineage>
</organism>
<keyword evidence="2" id="KW-1185">Reference proteome</keyword>
<dbReference type="HOGENOM" id="CLU_2409808_0_0_0"/>
<evidence type="ECO:0000313" key="1">
    <source>
        <dbReference type="EMBL" id="ADH65147.1"/>
    </source>
</evidence>
<proteinExistence type="predicted"/>
<gene>
    <name evidence="1" type="ORF">Mesil_3333</name>
</gene>
<evidence type="ECO:0000313" key="2">
    <source>
        <dbReference type="Proteomes" id="UP000001916"/>
    </source>
</evidence>
<dbReference type="Proteomes" id="UP000001916">
    <property type="component" value="Plasmid pMESIL01"/>
</dbReference>
<keyword evidence="1" id="KW-0614">Plasmid</keyword>
<geneLocation type="plasmid" evidence="1 2">
    <name>pMESIL01</name>
</geneLocation>
<protein>
    <submittedName>
        <fullName evidence="1">Uncharacterized protein</fullName>
    </submittedName>
</protein>
<dbReference type="OrthoDB" id="9902732at2"/>
<reference evidence="1 2" key="1">
    <citation type="journal article" date="2010" name="Stand. Genomic Sci.">
        <title>Complete genome sequence of Meiothermus silvanus type strain (VI-R2).</title>
        <authorList>
            <person name="Sikorski J."/>
            <person name="Tindall B.J."/>
            <person name="Lowry S."/>
            <person name="Lucas S."/>
            <person name="Nolan M."/>
            <person name="Copeland A."/>
            <person name="Glavina Del Rio T."/>
            <person name="Tice H."/>
            <person name="Cheng J.F."/>
            <person name="Han C."/>
            <person name="Pitluck S."/>
            <person name="Liolios K."/>
            <person name="Ivanova N."/>
            <person name="Mavromatis K."/>
            <person name="Mikhailova N."/>
            <person name="Pati A."/>
            <person name="Goodwin L."/>
            <person name="Chen A."/>
            <person name="Palaniappan K."/>
            <person name="Land M."/>
            <person name="Hauser L."/>
            <person name="Chang Y.J."/>
            <person name="Jeffries C.D."/>
            <person name="Rohde M."/>
            <person name="Goker M."/>
            <person name="Woyke T."/>
            <person name="Bristow J."/>
            <person name="Eisen J.A."/>
            <person name="Markowitz V."/>
            <person name="Hugenholtz P."/>
            <person name="Kyrpides N.C."/>
            <person name="Klenk H.P."/>
            <person name="Lapidus A."/>
        </authorList>
    </citation>
    <scope>NUCLEOTIDE SEQUENCE [LARGE SCALE GENOMIC DNA]</scope>
    <source>
        <strain evidence="2">ATCC 700542 / DSM 9946 / VI-R2</strain>
        <plasmid evidence="2">Plasmid pMESIL01</plasmid>
    </source>
</reference>